<gene>
    <name evidence="2" type="primary">LOC104215833</name>
</gene>
<dbReference type="RefSeq" id="XP_009764040.1">
    <property type="nucleotide sequence ID" value="XM_009765738.1"/>
</dbReference>
<reference evidence="1" key="1">
    <citation type="journal article" date="2013" name="Genome Biol.">
        <title>Reference genomes and transcriptomes of Nicotiana sylvestris and Nicotiana tomentosiformis.</title>
        <authorList>
            <person name="Sierro N."/>
            <person name="Battey J.N."/>
            <person name="Ouadi S."/>
            <person name="Bovet L."/>
            <person name="Goepfert S."/>
            <person name="Bakaher N."/>
            <person name="Peitsch M.C."/>
            <person name="Ivanov N.V."/>
        </authorList>
    </citation>
    <scope>NUCLEOTIDE SEQUENCE [LARGE SCALE GENOMIC DNA]</scope>
</reference>
<dbReference type="eggNOG" id="KOG1075">
    <property type="taxonomic scope" value="Eukaryota"/>
</dbReference>
<dbReference type="PANTHER" id="PTHR33116">
    <property type="entry name" value="REVERSE TRANSCRIPTASE ZINC-BINDING DOMAIN-CONTAINING PROTEIN-RELATED-RELATED"/>
    <property type="match status" value="1"/>
</dbReference>
<dbReference type="OrthoDB" id="1305421at2759"/>
<keyword evidence="1" id="KW-1185">Reference proteome</keyword>
<evidence type="ECO:0000313" key="2">
    <source>
        <dbReference type="RefSeq" id="XP_009764040.1"/>
    </source>
</evidence>
<dbReference type="Proteomes" id="UP000189701">
    <property type="component" value="Unplaced"/>
</dbReference>
<proteinExistence type="predicted"/>
<evidence type="ECO:0000313" key="1">
    <source>
        <dbReference type="Proteomes" id="UP000189701"/>
    </source>
</evidence>
<dbReference type="AlphaFoldDB" id="A0A1U7VQ76"/>
<name>A0A1U7VQ76_NICSY</name>
<accession>A0A1U7VQ76</accession>
<dbReference type="InterPro" id="IPR043502">
    <property type="entry name" value="DNA/RNA_pol_sf"/>
</dbReference>
<reference evidence="2" key="2">
    <citation type="submission" date="2025-08" db="UniProtKB">
        <authorList>
            <consortium name="RefSeq"/>
        </authorList>
    </citation>
    <scope>IDENTIFICATION</scope>
    <source>
        <tissue evidence="2">Leaf</tissue>
    </source>
</reference>
<dbReference type="PANTHER" id="PTHR33116:SF66">
    <property type="entry name" value="REVERSE TRANSCRIPTASE ZINC-BINDING DOMAIN-CONTAINING PROTEIN"/>
    <property type="match status" value="1"/>
</dbReference>
<sequence length="298" mass="34522">MRCVTTVSYSIIINEQPTRPFQAKKGQRQGDPLSPYQFVLVMEYLTRLLKTLKRDPNFNYHPKYTISVQLLYQCFQDFSKALGFVANADKSSICFGGVHEGKQHEILQILGFVKGTLPVRYLGVHSVLRDYHWKNSTIKSVLFSIQVFWFYVFLLPKKLIQFIESVCRTFLWTEGVEVSQKALLSWDKLCQPKAAGGLNLLDIGKQNSLWSIDPKQASWIVQKVLKAKQYFEEAGCTEEDVEGMRKFSFKTMYVKIRGEFARVSWRKLVCNNAGLPKWIFTVFLAAHRRLLTKDRLRG</sequence>
<organism evidence="1 2">
    <name type="scientific">Nicotiana sylvestris</name>
    <name type="common">Wood tobacco</name>
    <name type="synonym">South American tobacco</name>
    <dbReference type="NCBI Taxonomy" id="4096"/>
    <lineage>
        <taxon>Eukaryota</taxon>
        <taxon>Viridiplantae</taxon>
        <taxon>Streptophyta</taxon>
        <taxon>Embryophyta</taxon>
        <taxon>Tracheophyta</taxon>
        <taxon>Spermatophyta</taxon>
        <taxon>Magnoliopsida</taxon>
        <taxon>eudicotyledons</taxon>
        <taxon>Gunneridae</taxon>
        <taxon>Pentapetalae</taxon>
        <taxon>asterids</taxon>
        <taxon>lamiids</taxon>
        <taxon>Solanales</taxon>
        <taxon>Solanaceae</taxon>
        <taxon>Nicotianoideae</taxon>
        <taxon>Nicotianeae</taxon>
        <taxon>Nicotiana</taxon>
    </lineage>
</organism>
<protein>
    <submittedName>
        <fullName evidence="2">Uncharacterized protein LOC104215833</fullName>
    </submittedName>
</protein>
<dbReference type="SUPFAM" id="SSF56672">
    <property type="entry name" value="DNA/RNA polymerases"/>
    <property type="match status" value="1"/>
</dbReference>